<accession>A0ABY4FDZ5</accession>
<organism evidence="5 6">
    <name type="scientific">Hymenobacter cellulosivorans</name>
    <dbReference type="NCBI Taxonomy" id="2932249"/>
    <lineage>
        <taxon>Bacteria</taxon>
        <taxon>Pseudomonadati</taxon>
        <taxon>Bacteroidota</taxon>
        <taxon>Cytophagia</taxon>
        <taxon>Cytophagales</taxon>
        <taxon>Hymenobacteraceae</taxon>
        <taxon>Hymenobacter</taxon>
    </lineage>
</organism>
<keyword evidence="6" id="KW-1185">Reference proteome</keyword>
<gene>
    <name evidence="5" type="ORF">MUN80_05600</name>
</gene>
<dbReference type="InterPro" id="IPR045619">
    <property type="entry name" value="DUF6443"/>
</dbReference>
<evidence type="ECO:0000256" key="3">
    <source>
        <dbReference type="SAM" id="SignalP"/>
    </source>
</evidence>
<sequence>MRIPSTFTFLLTLLCLSLGLEHAVAQTIPHQGEVPDSTELRVLRQFYYATDGPAWTHHEQWLAGSTLADAATWQGVQVGNGDIVSLRLPSNNLTGSLPTSLGLLSQLHYLTLSGNSSLGGSIPATLGQSDLYNLDLSACQFTGLLPPELSSCHNLSVLNLNANRLTGSIPPELATLPLTYLMLANNQLSGAIPAALGQIPSMSTLALSYNHLSGAIPSSVRYLENLTYCFLDHNQLSGSIPKEFAQCRYLTQLNLSNNKLQGSMPDELTSLPQLTWLVANHNALTFIPSWADKTNIPNFLRVQNNFLDFGSIEPNFQGIAYPLPLQFEYSNQQTLPADTIRGLPGTTKTLHRGMPGTRNHYQWERQIGGAWVDIPGATDTTLTLAHLASAQGGLYRSRVWNDLVITWGHYQYLYTRPQYLVILPYQPLAENVPVDTENEAPLTDLLAPEAFRGHPDSLYLNYVRTYQARVAISSPQRLTRASVDSVQVKTDYLDGLARPIQTVLRQESPQRRDIIQPVAYDALGRQPKTYLPYTAPNAAGSLGDYHPDGLREQYNFYHATPSGSNTAISGIARTGVPYSESAFEASPLNRIVAQAAPGEAWQLSTDHVVTLQERPNTVADDVQRYSAGYGSLTAELLPHGVYAAGELWVKETRNEQHARTLEFQDKQNQVILKRVETGIPKRNQPAPQWLDTYYVYDDFNHLRAVLPPKAVALLRQQQWHFSAAVENLLFRYRYDDRGRVIAKQVPGTQGETQLVYDQLDRVILSQDAAQRQRHEWSFTKYDALNRPVITGLCRRAARQDSLQSEANRTSAQYEQRTAATTSPQHYTLDHAYPQFSAQSQFTQYQVLTASYYDDYNFDNDLAGQPDATYDTQYNSQFSSPAPTPDTRVTGLVTRTCVRVLGIPESAAGAWLTTTSFYDVQARPIQVRSTNARGGEDISTSQLDFAGKVLKSYTVHSDPRSLPTPVTVAESFTYDHAGRLLTNAQQLPGEVQPTVLATLHYNEIGQLQQKQLTLGAQNVDYQYNIRGWLTHLNDAAQRDPNDLWGMELYYNHGFTRDYHQYGGNITGQKWRSKSDSVTRAYGYIYDLSSRLLQGDFVARAATGTWTAEKQNYGLHYVSYDENGNILSLQRRGLIANATQSTPKQYGPIDALAYTYKGNQLTTVDDAVTANRPTNGTASLAGDFQDQAAATASTGQDEYTYDANGNLTADRNKGITTIHYNHLNLPRRIAFGNDSIVYRYSATGQKVAKLVYQTGKPTQQTDYAASFQYEQDSLLFFPHAEGRVLRFVRRDETNQTHTRYTREFSLKDHLGNLRVAYRTGQPAIFTATMEKDPASVARREEQQFDSVSIASTRFQAGPVARTGSYIARLNAAIGQPLGPMKVLHVQKGDTVQVVAPGIYQQEVRDLNFGFSLATFAATLLQQQSQTATTSESSRKFRSLPFLGLSLSVLPVLQQVARVPKGYVRLLVFNQDSVLVSIQTKQLTSAARNNYEELHLNIISPTDGYIQAYVGNESDVDVGFDDVKVMYKPTLVIQENHYDPWGMNLAGIERSGSGFENKFQYNGKEKQLEFGLNWQDYGARMYDAQLGRWHAVDPLAENSIFVSPYHYVCNNPTNSIDPDGKDWYKNNDSGAVIWQDSKTKEQEIEGQKYSNVGANYKQDLGQGVTLNYTQNEVTSITYTAVENSSWVSQITENVNCYEASKMILNNDGVETADRTHEILIANKTKEGRAGDASNQAPNGLNEIDKAIDRGNGIILGVDYHDGSPNHDGMTDHFIVVSGRTDVLKKGVVTSSTYNYLDPRTAHKNKGVSPNNILTVESDGKLTGSYDNYHYTGTTVRKNQ</sequence>
<dbReference type="InterPro" id="IPR051848">
    <property type="entry name" value="PGIP"/>
</dbReference>
<evidence type="ECO:0000259" key="4">
    <source>
        <dbReference type="Pfam" id="PF20041"/>
    </source>
</evidence>
<evidence type="ECO:0000256" key="2">
    <source>
        <dbReference type="SAM" id="MobiDB-lite"/>
    </source>
</evidence>
<evidence type="ECO:0000256" key="1">
    <source>
        <dbReference type="ARBA" id="ARBA00004196"/>
    </source>
</evidence>
<name>A0ABY4FDZ5_9BACT</name>
<reference evidence="5 6" key="1">
    <citation type="submission" date="2022-04" db="EMBL/GenBank/DDBJ databases">
        <title>Hymenobacter sp. isolated from the air.</title>
        <authorList>
            <person name="Won M."/>
            <person name="Lee C.-M."/>
            <person name="Woen H.-Y."/>
            <person name="Kwon S.-W."/>
        </authorList>
    </citation>
    <scope>NUCLEOTIDE SEQUENCE [LARGE SCALE GENOMIC DNA]</scope>
    <source>
        <strain evidence="6">5116 S-27</strain>
    </source>
</reference>
<dbReference type="PANTHER" id="PTHR48059">
    <property type="entry name" value="POLYGALACTURONASE INHIBITOR 1"/>
    <property type="match status" value="1"/>
</dbReference>
<feature type="domain" description="DUF6443" evidence="4">
    <location>
        <begin position="464"/>
        <end position="610"/>
    </location>
</feature>
<dbReference type="Proteomes" id="UP000831785">
    <property type="component" value="Chromosome"/>
</dbReference>
<dbReference type="Pfam" id="PF13855">
    <property type="entry name" value="LRR_8"/>
    <property type="match status" value="1"/>
</dbReference>
<feature type="chain" id="PRO_5047468964" evidence="3">
    <location>
        <begin position="26"/>
        <end position="1836"/>
    </location>
</feature>
<feature type="signal peptide" evidence="3">
    <location>
        <begin position="1"/>
        <end position="25"/>
    </location>
</feature>
<dbReference type="InterPro" id="IPR032675">
    <property type="entry name" value="LRR_dom_sf"/>
</dbReference>
<dbReference type="InterPro" id="IPR022385">
    <property type="entry name" value="Rhs_assc_core"/>
</dbReference>
<protein>
    <submittedName>
        <fullName evidence="5">DUF6443 domain-containing protein</fullName>
    </submittedName>
</protein>
<dbReference type="Gene3D" id="3.80.10.10">
    <property type="entry name" value="Ribonuclease Inhibitor"/>
    <property type="match status" value="2"/>
</dbReference>
<proteinExistence type="predicted"/>
<dbReference type="InterPro" id="IPR001611">
    <property type="entry name" value="Leu-rich_rpt"/>
</dbReference>
<dbReference type="Gene3D" id="2.180.10.10">
    <property type="entry name" value="RHS repeat-associated core"/>
    <property type="match status" value="2"/>
</dbReference>
<evidence type="ECO:0000313" key="5">
    <source>
        <dbReference type="EMBL" id="UOQ54228.1"/>
    </source>
</evidence>
<dbReference type="Pfam" id="PF00560">
    <property type="entry name" value="LRR_1"/>
    <property type="match status" value="2"/>
</dbReference>
<dbReference type="PANTHER" id="PTHR48059:SF30">
    <property type="entry name" value="OS06G0587000 PROTEIN"/>
    <property type="match status" value="1"/>
</dbReference>
<dbReference type="EMBL" id="CP095049">
    <property type="protein sequence ID" value="UOQ54228.1"/>
    <property type="molecule type" value="Genomic_DNA"/>
</dbReference>
<keyword evidence="3" id="KW-0732">Signal</keyword>
<dbReference type="Pfam" id="PF20041">
    <property type="entry name" value="DUF6443"/>
    <property type="match status" value="1"/>
</dbReference>
<dbReference type="RefSeq" id="WP_244720705.1">
    <property type="nucleotide sequence ID" value="NZ_CP095049.1"/>
</dbReference>
<dbReference type="SUPFAM" id="SSF52058">
    <property type="entry name" value="L domain-like"/>
    <property type="match status" value="1"/>
</dbReference>
<comment type="subcellular location">
    <subcellularLocation>
        <location evidence="1">Cell envelope</location>
    </subcellularLocation>
</comment>
<dbReference type="NCBIfam" id="TIGR03696">
    <property type="entry name" value="Rhs_assc_core"/>
    <property type="match status" value="1"/>
</dbReference>
<evidence type="ECO:0000313" key="6">
    <source>
        <dbReference type="Proteomes" id="UP000831785"/>
    </source>
</evidence>
<feature type="region of interest" description="Disordered" evidence="2">
    <location>
        <begin position="800"/>
        <end position="820"/>
    </location>
</feature>